<dbReference type="EMBL" id="BONY01000031">
    <property type="protein sequence ID" value="GIH06917.1"/>
    <property type="molecule type" value="Genomic_DNA"/>
</dbReference>
<evidence type="ECO:0000313" key="3">
    <source>
        <dbReference type="Proteomes" id="UP000612899"/>
    </source>
</evidence>
<dbReference type="Proteomes" id="UP000612899">
    <property type="component" value="Unassembled WGS sequence"/>
</dbReference>
<gene>
    <name evidence="2" type="ORF">Rhe02_49840</name>
</gene>
<proteinExistence type="predicted"/>
<feature type="compositionally biased region" description="Acidic residues" evidence="1">
    <location>
        <begin position="240"/>
        <end position="252"/>
    </location>
</feature>
<accession>A0A8J3QBN1</accession>
<dbReference type="RefSeq" id="WP_203910724.1">
    <property type="nucleotide sequence ID" value="NZ_BONY01000031.1"/>
</dbReference>
<dbReference type="AlphaFoldDB" id="A0A8J3QBN1"/>
<evidence type="ECO:0000256" key="1">
    <source>
        <dbReference type="SAM" id="MobiDB-lite"/>
    </source>
</evidence>
<sequence length="273" mass="29103">MSAYESQEWEGFEFQESGLGEWESHEWESGENEWEQEQFLGGILSSVLGGETESSQMEMELTHELLEVTSEEELEQFLGNLIKRAGKAVGGFIKSPVGKALGGALKGIAKKALPVAAGALGNLVVPGVGGMIGSKLGSMATKLFEVELEGMSEQQAEFEVARRYVRFATAAARNAARAPAGAPPRAVARAALISAARRHAPGLVRGGRPGSGPRPRFRPRRGGGSVSDFAYSTNGSGQDWADDDGFAGDEDGGEARREGRWIRRGRKILIIGA</sequence>
<reference evidence="2" key="1">
    <citation type="submission" date="2021-01" db="EMBL/GenBank/DDBJ databases">
        <title>Whole genome shotgun sequence of Rhizocola hellebori NBRC 109834.</title>
        <authorList>
            <person name="Komaki H."/>
            <person name="Tamura T."/>
        </authorList>
    </citation>
    <scope>NUCLEOTIDE SEQUENCE</scope>
    <source>
        <strain evidence="2">NBRC 109834</strain>
    </source>
</reference>
<protein>
    <submittedName>
        <fullName evidence="2">Uncharacterized protein</fullName>
    </submittedName>
</protein>
<comment type="caution">
    <text evidence="2">The sequence shown here is derived from an EMBL/GenBank/DDBJ whole genome shotgun (WGS) entry which is preliminary data.</text>
</comment>
<evidence type="ECO:0000313" key="2">
    <source>
        <dbReference type="EMBL" id="GIH06917.1"/>
    </source>
</evidence>
<feature type="region of interest" description="Disordered" evidence="1">
    <location>
        <begin position="201"/>
        <end position="257"/>
    </location>
</feature>
<name>A0A8J3QBN1_9ACTN</name>
<keyword evidence="3" id="KW-1185">Reference proteome</keyword>
<organism evidence="2 3">
    <name type="scientific">Rhizocola hellebori</name>
    <dbReference type="NCBI Taxonomy" id="1392758"/>
    <lineage>
        <taxon>Bacteria</taxon>
        <taxon>Bacillati</taxon>
        <taxon>Actinomycetota</taxon>
        <taxon>Actinomycetes</taxon>
        <taxon>Micromonosporales</taxon>
        <taxon>Micromonosporaceae</taxon>
        <taxon>Rhizocola</taxon>
    </lineage>
</organism>